<dbReference type="HOGENOM" id="CLU_042661_0_0_7"/>
<dbReference type="PANTHER" id="PTHR43044:SF1">
    <property type="entry name" value="QUINOL:CYTOCHROME C OXIDOREDUCTASE QUINONE-BINDING SUBUNIT 2"/>
    <property type="match status" value="1"/>
</dbReference>
<feature type="transmembrane region" description="Helical" evidence="1">
    <location>
        <begin position="187"/>
        <end position="209"/>
    </location>
</feature>
<feature type="transmembrane region" description="Helical" evidence="1">
    <location>
        <begin position="333"/>
        <end position="352"/>
    </location>
</feature>
<dbReference type="KEGG" id="hoh:Hoch_2416"/>
<feature type="transmembrane region" description="Helical" evidence="1">
    <location>
        <begin position="53"/>
        <end position="75"/>
    </location>
</feature>
<keyword evidence="1" id="KW-0812">Transmembrane</keyword>
<gene>
    <name evidence="2" type="ordered locus">Hoch_2416</name>
</gene>
<feature type="transmembrane region" description="Helical" evidence="1">
    <location>
        <begin position="305"/>
        <end position="326"/>
    </location>
</feature>
<organism evidence="2 3">
    <name type="scientific">Haliangium ochraceum (strain DSM 14365 / JCM 11303 / SMP-2)</name>
    <dbReference type="NCBI Taxonomy" id="502025"/>
    <lineage>
        <taxon>Bacteria</taxon>
        <taxon>Pseudomonadati</taxon>
        <taxon>Myxococcota</taxon>
        <taxon>Polyangia</taxon>
        <taxon>Haliangiales</taxon>
        <taxon>Kofleriaceae</taxon>
        <taxon>Haliangium</taxon>
    </lineage>
</organism>
<sequence>MSPGHNITVPADADIRMGGLSGKISKVALPVGIILLIVSVVLGASVGEHFDRFFHGYLVALTYWLSVALGGLFFIILQPLTRSRWSPVVRRLAEIIANSIPLLFVMALAGIIVPMLAGSSGPYHHWVHPDPNDHILHGKHAWLNVPFFCARIAVYFLAWGALARYFFKKSLAQDESGDAEISERLRVASAPAMLLYAITVCFGAFDLLMSLDPHWFSTIFGVYYFAGCVLSIFASLILASLFLQRCGKLKDVITTEHYHDMGKFLFAFVFFWSYIAFSQFMLIWYANIPEETVWYQPRMFTSWSAISLVLLFGHCVFPFICLLSRWTKRWTKLLAFFAIWLLVMHYVDLFWLVMPQLTPEGFSFHPMDITSLLGMGGLFVWWNARTASKVNLIPTKDPQLGNSLHLENF</sequence>
<name>D0LJA6_HALO1</name>
<reference evidence="2 3" key="1">
    <citation type="journal article" date="2010" name="Stand. Genomic Sci.">
        <title>Complete genome sequence of Haliangium ochraceum type strain (SMP-2).</title>
        <authorList>
            <consortium name="US DOE Joint Genome Institute (JGI-PGF)"/>
            <person name="Ivanova N."/>
            <person name="Daum C."/>
            <person name="Lang E."/>
            <person name="Abt B."/>
            <person name="Kopitz M."/>
            <person name="Saunders E."/>
            <person name="Lapidus A."/>
            <person name="Lucas S."/>
            <person name="Glavina Del Rio T."/>
            <person name="Nolan M."/>
            <person name="Tice H."/>
            <person name="Copeland A."/>
            <person name="Cheng J.F."/>
            <person name="Chen F."/>
            <person name="Bruce D."/>
            <person name="Goodwin L."/>
            <person name="Pitluck S."/>
            <person name="Mavromatis K."/>
            <person name="Pati A."/>
            <person name="Mikhailova N."/>
            <person name="Chen A."/>
            <person name="Palaniappan K."/>
            <person name="Land M."/>
            <person name="Hauser L."/>
            <person name="Chang Y.J."/>
            <person name="Jeffries C.D."/>
            <person name="Detter J.C."/>
            <person name="Brettin T."/>
            <person name="Rohde M."/>
            <person name="Goker M."/>
            <person name="Bristow J."/>
            <person name="Markowitz V."/>
            <person name="Eisen J.A."/>
            <person name="Hugenholtz P."/>
            <person name="Kyrpides N.C."/>
            <person name="Klenk H.P."/>
        </authorList>
    </citation>
    <scope>NUCLEOTIDE SEQUENCE [LARGE SCALE GENOMIC DNA]</scope>
    <source>
        <strain evidence="3">DSM 14365 / CIP 107738 / JCM 11303 / AJ 13395 / SMP-2</strain>
    </source>
</reference>
<dbReference type="PANTHER" id="PTHR43044">
    <property type="match status" value="1"/>
</dbReference>
<dbReference type="EMBL" id="CP001804">
    <property type="protein sequence ID" value="ACY14953.1"/>
    <property type="molecule type" value="Genomic_DNA"/>
</dbReference>
<dbReference type="Proteomes" id="UP000001880">
    <property type="component" value="Chromosome"/>
</dbReference>
<evidence type="ECO:0000313" key="2">
    <source>
        <dbReference type="EMBL" id="ACY14953.1"/>
    </source>
</evidence>
<feature type="transmembrane region" description="Helical" evidence="1">
    <location>
        <begin position="221"/>
        <end position="243"/>
    </location>
</feature>
<dbReference type="OrthoDB" id="140980at2"/>
<feature type="transmembrane region" description="Helical" evidence="1">
    <location>
        <begin position="27"/>
        <end position="47"/>
    </location>
</feature>
<dbReference type="AlphaFoldDB" id="D0LJA6"/>
<evidence type="ECO:0000256" key="1">
    <source>
        <dbReference type="SAM" id="Phobius"/>
    </source>
</evidence>
<dbReference type="RefSeq" id="WP_012827561.1">
    <property type="nucleotide sequence ID" value="NC_013440.1"/>
</dbReference>
<feature type="transmembrane region" description="Helical" evidence="1">
    <location>
        <begin position="95"/>
        <end position="117"/>
    </location>
</feature>
<dbReference type="eggNOG" id="COG4531">
    <property type="taxonomic scope" value="Bacteria"/>
</dbReference>
<keyword evidence="1" id="KW-0472">Membrane</keyword>
<keyword evidence="3" id="KW-1185">Reference proteome</keyword>
<evidence type="ECO:0000313" key="3">
    <source>
        <dbReference type="Proteomes" id="UP000001880"/>
    </source>
</evidence>
<feature type="transmembrane region" description="Helical" evidence="1">
    <location>
        <begin position="364"/>
        <end position="382"/>
    </location>
</feature>
<evidence type="ECO:0008006" key="4">
    <source>
        <dbReference type="Google" id="ProtNLM"/>
    </source>
</evidence>
<dbReference type="STRING" id="502025.Hoch_2416"/>
<accession>D0LJA6</accession>
<feature type="transmembrane region" description="Helical" evidence="1">
    <location>
        <begin position="145"/>
        <end position="167"/>
    </location>
</feature>
<keyword evidence="1" id="KW-1133">Transmembrane helix</keyword>
<feature type="transmembrane region" description="Helical" evidence="1">
    <location>
        <begin position="264"/>
        <end position="285"/>
    </location>
</feature>
<proteinExistence type="predicted"/>
<protein>
    <recommendedName>
        <fullName evidence="4">Quinol:cytochrome C oxidoreductase</fullName>
    </recommendedName>
</protein>